<reference evidence="2 3" key="1">
    <citation type="submission" date="2017-05" db="EMBL/GenBank/DDBJ databases">
        <title>Genome Sequence of Loktanella vestfoldensis Strain SMR4r Isolated from a Culture of the Diatom Skeletonema marinoi.</title>
        <authorList>
            <person name="Topel M."/>
            <person name="Pinder M.I.M."/>
            <person name="Johansson O.N."/>
            <person name="Kourtchenko O."/>
            <person name="Godhe A."/>
            <person name="Clarke A.K."/>
        </authorList>
    </citation>
    <scope>NUCLEOTIDE SEQUENCE [LARGE SCALE GENOMIC DNA]</scope>
    <source>
        <strain evidence="2 3">SMR4r</strain>
    </source>
</reference>
<dbReference type="PANTHER" id="PTHR13696">
    <property type="entry name" value="P-LOOP CONTAINING NUCLEOSIDE TRIPHOSPHATE HYDROLASE"/>
    <property type="match status" value="1"/>
</dbReference>
<dbReference type="PIRSF" id="PIRSF009320">
    <property type="entry name" value="Nuc_binding_HP_1000"/>
    <property type="match status" value="1"/>
</dbReference>
<evidence type="ECO:0000259" key="1">
    <source>
        <dbReference type="Pfam" id="PF01656"/>
    </source>
</evidence>
<dbReference type="InterPro" id="IPR050678">
    <property type="entry name" value="DNA_Partitioning_ATPase"/>
</dbReference>
<dbReference type="KEGG" id="lvs:LOKVESSMR4R_00136"/>
<dbReference type="AlphaFoldDB" id="A0A1Y0E7T4"/>
<keyword evidence="3" id="KW-1185">Reference proteome</keyword>
<name>A0A1Y0E7T4_9RHOB</name>
<proteinExistence type="predicted"/>
<accession>A0A1Y0E7T4</accession>
<dbReference type="SUPFAM" id="SSF52540">
    <property type="entry name" value="P-loop containing nucleoside triphosphate hydrolases"/>
    <property type="match status" value="1"/>
</dbReference>
<dbReference type="Proteomes" id="UP000195273">
    <property type="component" value="Chromosome"/>
</dbReference>
<organism evidence="2 3">
    <name type="scientific">Yoonia vestfoldensis</name>
    <dbReference type="NCBI Taxonomy" id="245188"/>
    <lineage>
        <taxon>Bacteria</taxon>
        <taxon>Pseudomonadati</taxon>
        <taxon>Pseudomonadota</taxon>
        <taxon>Alphaproteobacteria</taxon>
        <taxon>Rhodobacterales</taxon>
        <taxon>Paracoccaceae</taxon>
        <taxon>Yoonia</taxon>
    </lineage>
</organism>
<dbReference type="EMBL" id="CP021431">
    <property type="protein sequence ID" value="ART99478.1"/>
    <property type="molecule type" value="Genomic_DNA"/>
</dbReference>
<dbReference type="RefSeq" id="WP_087205794.1">
    <property type="nucleotide sequence ID" value="NZ_CP021431.1"/>
</dbReference>
<dbReference type="CDD" id="cd02042">
    <property type="entry name" value="ParAB_family"/>
    <property type="match status" value="1"/>
</dbReference>
<sequence>MSVVTFANPKGGTGKTTTCLLFSEAAAQMGYTVALLDCDPNLNLVGWAKKRREEDRGVPFHVESCRSEDEIIEVVERLSAKYDIVCLDMEGTASQLVTFALSQSDMCVIPFEPTPMETRQAGRALQLVKRTSKMIGREVKYRLVFTRTNAAFQTNDERDVRRSLPNVEILKTSIVRRSAYTRIFREADLLSELFDKKVANVDKAIQNANAFTKEIILELAEINNV</sequence>
<dbReference type="InterPro" id="IPR027417">
    <property type="entry name" value="P-loop_NTPase"/>
</dbReference>
<dbReference type="Pfam" id="PF01656">
    <property type="entry name" value="CbiA"/>
    <property type="match status" value="1"/>
</dbReference>
<protein>
    <submittedName>
        <fullName evidence="2">AAA domain protein</fullName>
    </submittedName>
</protein>
<evidence type="ECO:0000313" key="3">
    <source>
        <dbReference type="Proteomes" id="UP000195273"/>
    </source>
</evidence>
<feature type="domain" description="CobQ/CobB/MinD/ParA nucleotide binding" evidence="1">
    <location>
        <begin position="4"/>
        <end position="182"/>
    </location>
</feature>
<dbReference type="OrthoDB" id="113462at2"/>
<dbReference type="InterPro" id="IPR002586">
    <property type="entry name" value="CobQ/CobB/MinD/ParA_Nub-bd_dom"/>
</dbReference>
<dbReference type="Gene3D" id="3.40.50.300">
    <property type="entry name" value="P-loop containing nucleotide triphosphate hydrolases"/>
    <property type="match status" value="1"/>
</dbReference>
<gene>
    <name evidence="2" type="ORF">LOKVESSMR4R_00136</name>
</gene>
<evidence type="ECO:0000313" key="2">
    <source>
        <dbReference type="EMBL" id="ART99478.1"/>
    </source>
</evidence>
<dbReference type="PANTHER" id="PTHR13696:SF96">
    <property type="entry name" value="COBQ_COBB_MIND_PARA NUCLEOTIDE BINDING DOMAIN-CONTAINING PROTEIN"/>
    <property type="match status" value="1"/>
</dbReference>